<gene>
    <name evidence="2" type="ORF">M9Y10_039216</name>
</gene>
<protein>
    <submittedName>
        <fullName evidence="2">Uncharacterized protein</fullName>
    </submittedName>
</protein>
<evidence type="ECO:0000256" key="1">
    <source>
        <dbReference type="SAM" id="Phobius"/>
    </source>
</evidence>
<keyword evidence="1" id="KW-0472">Membrane</keyword>
<accession>A0ABR2KBC5</accession>
<keyword evidence="3" id="KW-1185">Reference proteome</keyword>
<evidence type="ECO:0000313" key="3">
    <source>
        <dbReference type="Proteomes" id="UP001470230"/>
    </source>
</evidence>
<feature type="transmembrane region" description="Helical" evidence="1">
    <location>
        <begin position="239"/>
        <end position="261"/>
    </location>
</feature>
<dbReference type="EMBL" id="JAPFFF010000006">
    <property type="protein sequence ID" value="KAK8888153.1"/>
    <property type="molecule type" value="Genomic_DNA"/>
</dbReference>
<name>A0ABR2KBC5_9EUKA</name>
<sequence length="269" mass="30785">MLIYLFAFSLSKSNNIQHMLPPGIGYFTVNRTEGLSHIIFTPFFSNTIVSIVKKTPNAIVSLRHEDGTSLTSIIARRGSEIKVDFSEHLNTQEESVTFSYATLENINCQYAVILRDSESNIDLNLTKEESVCFLYSPKGKYLQYYVSEAKMDNRRDSLTIYQHSARSSWYDRYETITSPSGWSAISNTPWFIRFKGSENSYVSLKFKALVDKQEQYLISKTENAYESSFVQFSSQNGDIFFAVLGCFAPSFLIAGWIFAYCRLSRKDND</sequence>
<keyword evidence="1" id="KW-0812">Transmembrane</keyword>
<comment type="caution">
    <text evidence="2">The sequence shown here is derived from an EMBL/GenBank/DDBJ whole genome shotgun (WGS) entry which is preliminary data.</text>
</comment>
<proteinExistence type="predicted"/>
<organism evidence="2 3">
    <name type="scientific">Tritrichomonas musculus</name>
    <dbReference type="NCBI Taxonomy" id="1915356"/>
    <lineage>
        <taxon>Eukaryota</taxon>
        <taxon>Metamonada</taxon>
        <taxon>Parabasalia</taxon>
        <taxon>Tritrichomonadida</taxon>
        <taxon>Tritrichomonadidae</taxon>
        <taxon>Tritrichomonas</taxon>
    </lineage>
</organism>
<dbReference type="Proteomes" id="UP001470230">
    <property type="component" value="Unassembled WGS sequence"/>
</dbReference>
<reference evidence="2 3" key="1">
    <citation type="submission" date="2024-04" db="EMBL/GenBank/DDBJ databases">
        <title>Tritrichomonas musculus Genome.</title>
        <authorList>
            <person name="Alves-Ferreira E."/>
            <person name="Grigg M."/>
            <person name="Lorenzi H."/>
            <person name="Galac M."/>
        </authorList>
    </citation>
    <scope>NUCLEOTIDE SEQUENCE [LARGE SCALE GENOMIC DNA]</scope>
    <source>
        <strain evidence="2 3">EAF2021</strain>
    </source>
</reference>
<keyword evidence="1" id="KW-1133">Transmembrane helix</keyword>
<evidence type="ECO:0000313" key="2">
    <source>
        <dbReference type="EMBL" id="KAK8888153.1"/>
    </source>
</evidence>